<name>A0A6M1T1G4_9HYPH</name>
<dbReference type="InterPro" id="IPR023346">
    <property type="entry name" value="Lysozyme-like_dom_sf"/>
</dbReference>
<dbReference type="InterPro" id="IPR018537">
    <property type="entry name" value="Peptidoglycan-bd_3"/>
</dbReference>
<evidence type="ECO:0000259" key="2">
    <source>
        <dbReference type="Pfam" id="PF05838"/>
    </source>
</evidence>
<dbReference type="CDD" id="cd13926">
    <property type="entry name" value="N-acetylmuramidase_GH108"/>
    <property type="match status" value="1"/>
</dbReference>
<organism evidence="4 5">
    <name type="scientific">Devosia aurantiaca</name>
    <dbReference type="NCBI Taxonomy" id="2714858"/>
    <lineage>
        <taxon>Bacteria</taxon>
        <taxon>Pseudomonadati</taxon>
        <taxon>Pseudomonadota</taxon>
        <taxon>Alphaproteobacteria</taxon>
        <taxon>Hyphomicrobiales</taxon>
        <taxon>Devosiaceae</taxon>
        <taxon>Devosia</taxon>
    </lineage>
</organism>
<feature type="domain" description="Peptidoglycan binding" evidence="3">
    <location>
        <begin position="100"/>
        <end position="163"/>
    </location>
</feature>
<dbReference type="GO" id="GO:0016787">
    <property type="term" value="F:hydrolase activity"/>
    <property type="evidence" value="ECO:0007669"/>
    <property type="project" value="UniProtKB-KW"/>
</dbReference>
<gene>
    <name evidence="4" type="ORF">G5575_14485</name>
</gene>
<dbReference type="SUPFAM" id="SSF53955">
    <property type="entry name" value="Lysozyme-like"/>
    <property type="match status" value="1"/>
</dbReference>
<evidence type="ECO:0000313" key="5">
    <source>
        <dbReference type="Proteomes" id="UP000474802"/>
    </source>
</evidence>
<reference evidence="4 5" key="2">
    <citation type="submission" date="2020-03" db="EMBL/GenBank/DDBJ databases">
        <title>Devosia chinhatensis sp. nov., isolated from a hexachlorocyclohexane (HCH) dump site in India.</title>
        <authorList>
            <person name="Kumar M."/>
            <person name="Lal R."/>
        </authorList>
    </citation>
    <scope>NUCLEOTIDE SEQUENCE [LARGE SCALE GENOMIC DNA]</scope>
    <source>
        <strain evidence="4 5">H239</strain>
    </source>
</reference>
<evidence type="ECO:0000313" key="4">
    <source>
        <dbReference type="EMBL" id="NGP18701.1"/>
    </source>
</evidence>
<dbReference type="Pfam" id="PF09374">
    <property type="entry name" value="PG_binding_3"/>
    <property type="match status" value="1"/>
</dbReference>
<comment type="caution">
    <text evidence="4">The sequence shown here is derived from an EMBL/GenBank/DDBJ whole genome shotgun (WGS) entry which is preliminary data.</text>
</comment>
<evidence type="ECO:0000259" key="3">
    <source>
        <dbReference type="Pfam" id="PF09374"/>
    </source>
</evidence>
<proteinExistence type="predicted"/>
<protein>
    <submittedName>
        <fullName evidence="4">Glycoside hydrolase family 108 protein</fullName>
    </submittedName>
</protein>
<dbReference type="EMBL" id="JAALFG010000003">
    <property type="protein sequence ID" value="NGP18701.1"/>
    <property type="molecule type" value="Genomic_DNA"/>
</dbReference>
<dbReference type="InterPro" id="IPR008565">
    <property type="entry name" value="TtsA-like_GH18_dom"/>
</dbReference>
<accession>A0A6M1T1G4</accession>
<dbReference type="RefSeq" id="WP_164534955.1">
    <property type="nucleotide sequence ID" value="NZ_JAALFG010000003.1"/>
</dbReference>
<sequence length="245" mass="26168">MADRFETCLTEVLKHEGGYSDHPTDPGGATNMGITRKTLARWRQVSPWTALPKEEVRKLGRAEAGRIYRALYWETSGADRLPTGIDLAVFDYAVNSGPDRAIKALQAVLGVAADGVVGPVTLAAAQRADGTRTINALCDGRLSFLRTLATFPTFGRGWTRRVVAVRAAALKAVRPITITKGEKTMDALSGYKTYIVAALMLLAGIAQIMGLEVPSLEGGSAGSLVLEALAIIFLRQGLKTDIGKV</sequence>
<dbReference type="Gene3D" id="1.20.141.10">
    <property type="entry name" value="Chitosanase, subunit A, domain 1"/>
    <property type="match status" value="1"/>
</dbReference>
<keyword evidence="1" id="KW-0472">Membrane</keyword>
<feature type="transmembrane region" description="Helical" evidence="1">
    <location>
        <begin position="193"/>
        <end position="210"/>
    </location>
</feature>
<keyword evidence="4" id="KW-0378">Hydrolase</keyword>
<reference evidence="4 5" key="1">
    <citation type="submission" date="2020-02" db="EMBL/GenBank/DDBJ databases">
        <authorList>
            <person name="Khan S.A."/>
            <person name="Jeon C.O."/>
            <person name="Chun B.H."/>
        </authorList>
    </citation>
    <scope>NUCLEOTIDE SEQUENCE [LARGE SCALE GENOMIC DNA]</scope>
    <source>
        <strain evidence="4 5">H239</strain>
    </source>
</reference>
<dbReference type="AlphaFoldDB" id="A0A6M1T1G4"/>
<dbReference type="Pfam" id="PF05838">
    <property type="entry name" value="Glyco_hydro_108"/>
    <property type="match status" value="1"/>
</dbReference>
<feature type="domain" description="TtsA-like Glycoside hydrolase family 108" evidence="2">
    <location>
        <begin position="10"/>
        <end position="97"/>
    </location>
</feature>
<keyword evidence="1" id="KW-1133">Transmembrane helix</keyword>
<dbReference type="Proteomes" id="UP000474802">
    <property type="component" value="Unassembled WGS sequence"/>
</dbReference>
<keyword evidence="5" id="KW-1185">Reference proteome</keyword>
<evidence type="ECO:0000256" key="1">
    <source>
        <dbReference type="SAM" id="Phobius"/>
    </source>
</evidence>
<keyword evidence="1" id="KW-0812">Transmembrane</keyword>